<sequence length="115" mass="12797">MVFDRGVTVSPQSATHVADTNFNPIWMPGLVLSSPVCLSVLQDYFIPLTYRLRNHPPATVPSRISNLFEGINKFSESPYGTSPSWEQFVRESLVQAAWPVALVPPPRRALTVDSQ</sequence>
<protein>
    <submittedName>
        <fullName evidence="1">Jg12719 protein</fullName>
    </submittedName>
</protein>
<proteinExistence type="predicted"/>
<dbReference type="OrthoDB" id="7454506at2759"/>
<gene>
    <name evidence="1" type="primary">jg12719</name>
    <name evidence="1" type="ORF">PAEG_LOCUS19889</name>
</gene>
<keyword evidence="2" id="KW-1185">Reference proteome</keyword>
<dbReference type="AlphaFoldDB" id="A0A8S4S0V3"/>
<accession>A0A8S4S0V3</accession>
<dbReference type="Proteomes" id="UP000838756">
    <property type="component" value="Unassembled WGS sequence"/>
</dbReference>
<organism evidence="1 2">
    <name type="scientific">Pararge aegeria aegeria</name>
    <dbReference type="NCBI Taxonomy" id="348720"/>
    <lineage>
        <taxon>Eukaryota</taxon>
        <taxon>Metazoa</taxon>
        <taxon>Ecdysozoa</taxon>
        <taxon>Arthropoda</taxon>
        <taxon>Hexapoda</taxon>
        <taxon>Insecta</taxon>
        <taxon>Pterygota</taxon>
        <taxon>Neoptera</taxon>
        <taxon>Endopterygota</taxon>
        <taxon>Lepidoptera</taxon>
        <taxon>Glossata</taxon>
        <taxon>Ditrysia</taxon>
        <taxon>Papilionoidea</taxon>
        <taxon>Nymphalidae</taxon>
        <taxon>Satyrinae</taxon>
        <taxon>Satyrini</taxon>
        <taxon>Parargina</taxon>
        <taxon>Pararge</taxon>
    </lineage>
</organism>
<reference evidence="1" key="1">
    <citation type="submission" date="2022-03" db="EMBL/GenBank/DDBJ databases">
        <authorList>
            <person name="Lindestad O."/>
        </authorList>
    </citation>
    <scope>NUCLEOTIDE SEQUENCE</scope>
</reference>
<dbReference type="EMBL" id="CAKXAJ010025773">
    <property type="protein sequence ID" value="CAH2243807.1"/>
    <property type="molecule type" value="Genomic_DNA"/>
</dbReference>
<comment type="caution">
    <text evidence="1">The sequence shown here is derived from an EMBL/GenBank/DDBJ whole genome shotgun (WGS) entry which is preliminary data.</text>
</comment>
<name>A0A8S4S0V3_9NEOP</name>
<evidence type="ECO:0000313" key="1">
    <source>
        <dbReference type="EMBL" id="CAH2243807.1"/>
    </source>
</evidence>
<evidence type="ECO:0000313" key="2">
    <source>
        <dbReference type="Proteomes" id="UP000838756"/>
    </source>
</evidence>